<dbReference type="GO" id="GO:0030026">
    <property type="term" value="P:intracellular manganese ion homeostasis"/>
    <property type="evidence" value="ECO:0007669"/>
    <property type="project" value="InterPro"/>
</dbReference>
<name>A0A9P8UMG1_9PEZI</name>
<gene>
    <name evidence="7" type="ORF">BKA67DRAFT_659146</name>
</gene>
<comment type="caution">
    <text evidence="7">The sequence shown here is derived from an EMBL/GenBank/DDBJ whole genome shotgun (WGS) entry which is preliminary data.</text>
</comment>
<keyword evidence="4 6" id="KW-1133">Transmembrane helix</keyword>
<evidence type="ECO:0000313" key="8">
    <source>
        <dbReference type="Proteomes" id="UP000758603"/>
    </source>
</evidence>
<evidence type="ECO:0000256" key="1">
    <source>
        <dbReference type="ARBA" id="ARBA00004127"/>
    </source>
</evidence>
<feature type="transmembrane region" description="Helical" evidence="6">
    <location>
        <begin position="208"/>
        <end position="231"/>
    </location>
</feature>
<sequence length="317" mass="34336">MAINNVLQGISQQEPVYESIPATPYTPSTSLSYPSDVEDHDLEIFGTAKRQANQLPTLSRFLADYTLGFADGLTVPFALTAGLSSLGQTNTVILAGMAEIAAGSISMGIGGYLSARGDIAAAAASLNDAKRQNQATQTDLEKTSANMSSKAALEEYLEPLRLPKHLLDAVKAHANMQPGIVHAIVAQRESLLARNDANSEDEQPCSPIWNGLSVAIGYLLGGLLPLFPYFFVTDVSAGLKWSFGVCVIALFIFGFTKHYLLQEEVEDKHWSHAWHYHSRRWNRIKQSAWEGLQMVILGSIAAFAALLCVKASELIVG</sequence>
<evidence type="ECO:0000256" key="4">
    <source>
        <dbReference type="ARBA" id="ARBA00022989"/>
    </source>
</evidence>
<dbReference type="PANTHER" id="PTHR31851">
    <property type="entry name" value="FE(2+)/MN(2+) TRANSPORTER PCL1"/>
    <property type="match status" value="1"/>
</dbReference>
<dbReference type="EMBL" id="JAGPXC010000004">
    <property type="protein sequence ID" value="KAH6654883.1"/>
    <property type="molecule type" value="Genomic_DNA"/>
</dbReference>
<evidence type="ECO:0000256" key="3">
    <source>
        <dbReference type="ARBA" id="ARBA00022692"/>
    </source>
</evidence>
<keyword evidence="8" id="KW-1185">Reference proteome</keyword>
<keyword evidence="3 6" id="KW-0812">Transmembrane</keyword>
<dbReference type="AlphaFoldDB" id="A0A9P8UMG1"/>
<dbReference type="GeneID" id="70136295"/>
<accession>A0A9P8UMG1</accession>
<dbReference type="GO" id="GO:0012505">
    <property type="term" value="C:endomembrane system"/>
    <property type="evidence" value="ECO:0007669"/>
    <property type="project" value="UniProtKB-SubCell"/>
</dbReference>
<keyword evidence="5 6" id="KW-0472">Membrane</keyword>
<evidence type="ECO:0000313" key="7">
    <source>
        <dbReference type="EMBL" id="KAH6654883.1"/>
    </source>
</evidence>
<organism evidence="7 8">
    <name type="scientific">Truncatella angustata</name>
    <dbReference type="NCBI Taxonomy" id="152316"/>
    <lineage>
        <taxon>Eukaryota</taxon>
        <taxon>Fungi</taxon>
        <taxon>Dikarya</taxon>
        <taxon>Ascomycota</taxon>
        <taxon>Pezizomycotina</taxon>
        <taxon>Sordariomycetes</taxon>
        <taxon>Xylariomycetidae</taxon>
        <taxon>Amphisphaeriales</taxon>
        <taxon>Sporocadaceae</taxon>
        <taxon>Truncatella</taxon>
    </lineage>
</organism>
<feature type="transmembrane region" description="Helical" evidence="6">
    <location>
        <begin position="243"/>
        <end position="261"/>
    </location>
</feature>
<dbReference type="Proteomes" id="UP000758603">
    <property type="component" value="Unassembled WGS sequence"/>
</dbReference>
<protein>
    <submittedName>
        <fullName evidence="7">VIT family-domain-containing protein</fullName>
    </submittedName>
</protein>
<comment type="subcellular location">
    <subcellularLocation>
        <location evidence="1">Endomembrane system</location>
        <topology evidence="1">Multi-pass membrane protein</topology>
    </subcellularLocation>
</comment>
<comment type="similarity">
    <text evidence="2">Belongs to the CCC1 family.</text>
</comment>
<proteinExistence type="inferred from homology"/>
<dbReference type="GO" id="GO:0005384">
    <property type="term" value="F:manganese ion transmembrane transporter activity"/>
    <property type="evidence" value="ECO:0007669"/>
    <property type="project" value="InterPro"/>
</dbReference>
<dbReference type="InterPro" id="IPR008217">
    <property type="entry name" value="Ccc1_fam"/>
</dbReference>
<dbReference type="RefSeq" id="XP_045959153.1">
    <property type="nucleotide sequence ID" value="XM_046107404.1"/>
</dbReference>
<dbReference type="Pfam" id="PF01988">
    <property type="entry name" value="VIT1"/>
    <property type="match status" value="1"/>
</dbReference>
<dbReference type="OrthoDB" id="73465at2759"/>
<reference evidence="7" key="1">
    <citation type="journal article" date="2021" name="Nat. Commun.">
        <title>Genetic determinants of endophytism in the Arabidopsis root mycobiome.</title>
        <authorList>
            <person name="Mesny F."/>
            <person name="Miyauchi S."/>
            <person name="Thiergart T."/>
            <person name="Pickel B."/>
            <person name="Atanasova L."/>
            <person name="Karlsson M."/>
            <person name="Huettel B."/>
            <person name="Barry K.W."/>
            <person name="Haridas S."/>
            <person name="Chen C."/>
            <person name="Bauer D."/>
            <person name="Andreopoulos W."/>
            <person name="Pangilinan J."/>
            <person name="LaButti K."/>
            <person name="Riley R."/>
            <person name="Lipzen A."/>
            <person name="Clum A."/>
            <person name="Drula E."/>
            <person name="Henrissat B."/>
            <person name="Kohler A."/>
            <person name="Grigoriev I.V."/>
            <person name="Martin F.M."/>
            <person name="Hacquard S."/>
        </authorList>
    </citation>
    <scope>NUCLEOTIDE SEQUENCE</scope>
    <source>
        <strain evidence="7">MPI-SDFR-AT-0073</strain>
    </source>
</reference>
<feature type="transmembrane region" description="Helical" evidence="6">
    <location>
        <begin position="291"/>
        <end position="309"/>
    </location>
</feature>
<evidence type="ECO:0000256" key="5">
    <source>
        <dbReference type="ARBA" id="ARBA00023136"/>
    </source>
</evidence>
<evidence type="ECO:0000256" key="6">
    <source>
        <dbReference type="SAM" id="Phobius"/>
    </source>
</evidence>
<evidence type="ECO:0000256" key="2">
    <source>
        <dbReference type="ARBA" id="ARBA00007049"/>
    </source>
</evidence>